<dbReference type="Proteomes" id="UP001602123">
    <property type="component" value="Unassembled WGS sequence"/>
</dbReference>
<feature type="domain" description="GP-PDE" evidence="1">
    <location>
        <begin position="27"/>
        <end position="267"/>
    </location>
</feature>
<sequence>MRHAPARGSVVTSVLEAIVRDLPWHLSRPIAHRGLHGGPGGPPENSMAAFRRAAAHGVPFELDVQLTRDGALAVVHDAAVRLPSGRARPVTSLTLGELRAVASSVPGAAVPVTLPEVFAAVAGRVPVMVDVRRWGVAGAGGLERAVTAAVRRYEGPVAVQSFDPRTVYRLRRALPGVPVGQIAGALRSAPRVLRPIGRSMATNAVCRPGFLSFELDALPSRALRFWQRRGLPVIGWTVHSPEQERAARESVTNVFFSGYLPSAYAWRPPAPQR</sequence>
<protein>
    <submittedName>
        <fullName evidence="2">Glycerophosphodiester phosphodiesterase family protein</fullName>
    </submittedName>
</protein>
<name>A0ABW6U121_9ACTN</name>
<dbReference type="PANTHER" id="PTHR46211:SF1">
    <property type="entry name" value="GLYCEROPHOSPHODIESTER PHOSPHODIESTERASE, CYTOPLASMIC"/>
    <property type="match status" value="1"/>
</dbReference>
<proteinExistence type="predicted"/>
<dbReference type="Gene3D" id="3.20.20.190">
    <property type="entry name" value="Phosphatidylinositol (PI) phosphodiesterase"/>
    <property type="match status" value="1"/>
</dbReference>
<dbReference type="InterPro" id="IPR030395">
    <property type="entry name" value="GP_PDE_dom"/>
</dbReference>
<keyword evidence="3" id="KW-1185">Reference proteome</keyword>
<dbReference type="SUPFAM" id="SSF51695">
    <property type="entry name" value="PLC-like phosphodiesterases"/>
    <property type="match status" value="1"/>
</dbReference>
<evidence type="ECO:0000313" key="3">
    <source>
        <dbReference type="Proteomes" id="UP001602123"/>
    </source>
</evidence>
<organism evidence="2 3">
    <name type="scientific">Streptomyces nondiastaticus</name>
    <dbReference type="NCBI Taxonomy" id="3154512"/>
    <lineage>
        <taxon>Bacteria</taxon>
        <taxon>Bacillati</taxon>
        <taxon>Actinomycetota</taxon>
        <taxon>Actinomycetes</taxon>
        <taxon>Kitasatosporales</taxon>
        <taxon>Streptomycetaceae</taxon>
        <taxon>Streptomyces</taxon>
    </lineage>
</organism>
<reference evidence="2 3" key="1">
    <citation type="submission" date="2024-10" db="EMBL/GenBank/DDBJ databases">
        <title>The Natural Products Discovery Center: Release of the First 8490 Sequenced Strains for Exploring Actinobacteria Biosynthetic Diversity.</title>
        <authorList>
            <person name="Kalkreuter E."/>
            <person name="Kautsar S.A."/>
            <person name="Yang D."/>
            <person name="Bader C.D."/>
            <person name="Teijaro C.N."/>
            <person name="Fluegel L."/>
            <person name="Davis C.M."/>
            <person name="Simpson J.R."/>
            <person name="Lauterbach L."/>
            <person name="Steele A.D."/>
            <person name="Gui C."/>
            <person name="Meng S."/>
            <person name="Li G."/>
            <person name="Viehrig K."/>
            <person name="Ye F."/>
            <person name="Su P."/>
            <person name="Kiefer A.F."/>
            <person name="Nichols A."/>
            <person name="Cepeda A.J."/>
            <person name="Yan W."/>
            <person name="Fan B."/>
            <person name="Jiang Y."/>
            <person name="Adhikari A."/>
            <person name="Zheng C.-J."/>
            <person name="Schuster L."/>
            <person name="Cowan T.M."/>
            <person name="Smanski M.J."/>
            <person name="Chevrette M.G."/>
            <person name="De Carvalho L.P.S."/>
            <person name="Shen B."/>
        </authorList>
    </citation>
    <scope>NUCLEOTIDE SEQUENCE [LARGE SCALE GENOMIC DNA]</scope>
    <source>
        <strain evidence="2 3">NPDC001650</strain>
    </source>
</reference>
<accession>A0ABW6U121</accession>
<gene>
    <name evidence="2" type="ORF">ACFYZM_19880</name>
</gene>
<dbReference type="RefSeq" id="WP_302859387.1">
    <property type="nucleotide sequence ID" value="NZ_JBFAUC010000009.1"/>
</dbReference>
<dbReference type="PANTHER" id="PTHR46211">
    <property type="entry name" value="GLYCEROPHOSPHORYL DIESTER PHOSPHODIESTERASE"/>
    <property type="match status" value="1"/>
</dbReference>
<dbReference type="InterPro" id="IPR017946">
    <property type="entry name" value="PLC-like_Pdiesterase_TIM-brl"/>
</dbReference>
<evidence type="ECO:0000313" key="2">
    <source>
        <dbReference type="EMBL" id="MFF4218525.1"/>
    </source>
</evidence>
<evidence type="ECO:0000259" key="1">
    <source>
        <dbReference type="PROSITE" id="PS51704"/>
    </source>
</evidence>
<dbReference type="PROSITE" id="PS51704">
    <property type="entry name" value="GP_PDE"/>
    <property type="match status" value="1"/>
</dbReference>
<dbReference type="EMBL" id="JBIAUT010000007">
    <property type="protein sequence ID" value="MFF4218525.1"/>
    <property type="molecule type" value="Genomic_DNA"/>
</dbReference>
<comment type="caution">
    <text evidence="2">The sequence shown here is derived from an EMBL/GenBank/DDBJ whole genome shotgun (WGS) entry which is preliminary data.</text>
</comment>
<dbReference type="Pfam" id="PF03009">
    <property type="entry name" value="GDPD"/>
    <property type="match status" value="1"/>
</dbReference>